<dbReference type="AlphaFoldDB" id="A0A975FXS8"/>
<evidence type="ECO:0000256" key="1">
    <source>
        <dbReference type="SAM" id="Phobius"/>
    </source>
</evidence>
<evidence type="ECO:0000313" key="2">
    <source>
        <dbReference type="EMBL" id="QUD87184.1"/>
    </source>
</evidence>
<dbReference type="EMBL" id="CP073078">
    <property type="protein sequence ID" value="QUD87184.1"/>
    <property type="molecule type" value="Genomic_DNA"/>
</dbReference>
<sequence>MPSQSMAPPSPPPAGSLPLAVRIALVALPAACFPAGAAILALNWWNNWAWLGLFLLTLSPMAAMMAYLRLFRRCTMRPAQHRYQRRQAMISIVYVFVLMAAVELFKLGYAKGPLGYAVAVAPALPIIGMFWALGRYVAEETDELKREITRASLMWSGGLTLCEATVLGFLENFGLAPHLWLWVVPVAFFVQLGATTQMVSRRYR</sequence>
<evidence type="ECO:0000313" key="3">
    <source>
        <dbReference type="Proteomes" id="UP000676409"/>
    </source>
</evidence>
<proteinExistence type="predicted"/>
<feature type="transmembrane region" description="Helical" evidence="1">
    <location>
        <begin position="88"/>
        <end position="108"/>
    </location>
</feature>
<dbReference type="KEGG" id="caul:KCG34_19315"/>
<dbReference type="Proteomes" id="UP000676409">
    <property type="component" value="Chromosome"/>
</dbReference>
<feature type="transmembrane region" description="Helical" evidence="1">
    <location>
        <begin position="179"/>
        <end position="199"/>
    </location>
</feature>
<protein>
    <submittedName>
        <fullName evidence="2">Uncharacterized protein</fullName>
    </submittedName>
</protein>
<name>A0A975FXS8_9CAUL</name>
<gene>
    <name evidence="2" type="ORF">KCG34_19315</name>
</gene>
<organism evidence="2 3">
    <name type="scientific">Phenylobacterium montanum</name>
    <dbReference type="NCBI Taxonomy" id="2823693"/>
    <lineage>
        <taxon>Bacteria</taxon>
        <taxon>Pseudomonadati</taxon>
        <taxon>Pseudomonadota</taxon>
        <taxon>Alphaproteobacteria</taxon>
        <taxon>Caulobacterales</taxon>
        <taxon>Caulobacteraceae</taxon>
        <taxon>Phenylobacterium</taxon>
    </lineage>
</organism>
<feature type="transmembrane region" description="Helical" evidence="1">
    <location>
        <begin position="21"/>
        <end position="42"/>
    </location>
</feature>
<keyword evidence="1" id="KW-0812">Transmembrane</keyword>
<accession>A0A975FXS8</accession>
<feature type="transmembrane region" description="Helical" evidence="1">
    <location>
        <begin position="114"/>
        <end position="133"/>
    </location>
</feature>
<dbReference type="RefSeq" id="WP_211937236.1">
    <property type="nucleotide sequence ID" value="NZ_CP073078.1"/>
</dbReference>
<keyword evidence="1" id="KW-0472">Membrane</keyword>
<keyword evidence="1" id="KW-1133">Transmembrane helix</keyword>
<keyword evidence="3" id="KW-1185">Reference proteome</keyword>
<feature type="transmembrane region" description="Helical" evidence="1">
    <location>
        <begin position="48"/>
        <end position="68"/>
    </location>
</feature>
<reference evidence="2" key="1">
    <citation type="submission" date="2021-04" db="EMBL/GenBank/DDBJ databases">
        <title>The complete genome sequence of Caulobacter sp. S6.</title>
        <authorList>
            <person name="Tang Y."/>
            <person name="Ouyang W."/>
            <person name="Liu Q."/>
            <person name="Huang B."/>
            <person name="Guo Z."/>
            <person name="Lei P."/>
        </authorList>
    </citation>
    <scope>NUCLEOTIDE SEQUENCE</scope>
    <source>
        <strain evidence="2">S6</strain>
    </source>
</reference>